<dbReference type="EMBL" id="OX596091">
    <property type="protein sequence ID" value="CAI9712621.1"/>
    <property type="molecule type" value="Genomic_DNA"/>
</dbReference>
<proteinExistence type="predicted"/>
<accession>A0ACB0FKV0</accession>
<organism evidence="1 2">
    <name type="scientific">Rangifer tarandus platyrhynchus</name>
    <name type="common">Svalbard reindeer</name>
    <dbReference type="NCBI Taxonomy" id="3082113"/>
    <lineage>
        <taxon>Eukaryota</taxon>
        <taxon>Metazoa</taxon>
        <taxon>Chordata</taxon>
        <taxon>Craniata</taxon>
        <taxon>Vertebrata</taxon>
        <taxon>Euteleostomi</taxon>
        <taxon>Mammalia</taxon>
        <taxon>Eutheria</taxon>
        <taxon>Laurasiatheria</taxon>
        <taxon>Artiodactyla</taxon>
        <taxon>Ruminantia</taxon>
        <taxon>Pecora</taxon>
        <taxon>Cervidae</taxon>
        <taxon>Odocoileinae</taxon>
        <taxon>Rangifer</taxon>
    </lineage>
</organism>
<protein>
    <submittedName>
        <fullName evidence="1">Uncharacterized protein</fullName>
    </submittedName>
</protein>
<dbReference type="Proteomes" id="UP001162501">
    <property type="component" value="Chromosome 7"/>
</dbReference>
<name>A0ACB0FKV0_RANTA</name>
<gene>
    <name evidence="1" type="ORF">MRATA1EN3_LOCUS23834</name>
</gene>
<sequence>MSRSVLQPSQQKLAEQLTILNDWVVGMVTRLYNIKKVRTGRRGLGGGGGQAEAGGRAGEAWALGAAGGARGGKRGIAAAGPPRVAGMRHGLMRSPGVSPAGSRAGQGRRGAICPLPAMGTGRPGVG</sequence>
<evidence type="ECO:0000313" key="2">
    <source>
        <dbReference type="Proteomes" id="UP001162501"/>
    </source>
</evidence>
<evidence type="ECO:0000313" key="1">
    <source>
        <dbReference type="EMBL" id="CAI9712621.1"/>
    </source>
</evidence>
<reference evidence="1" key="1">
    <citation type="submission" date="2023-05" db="EMBL/GenBank/DDBJ databases">
        <authorList>
            <consortium name="ELIXIR-Norway"/>
        </authorList>
    </citation>
    <scope>NUCLEOTIDE SEQUENCE</scope>
</reference>